<evidence type="ECO:0000313" key="19">
    <source>
        <dbReference type="Proteomes" id="UP000322667"/>
    </source>
</evidence>
<evidence type="ECO:0000256" key="1">
    <source>
        <dbReference type="ARBA" id="ARBA00004162"/>
    </source>
</evidence>
<dbReference type="Gene3D" id="3.30.200.20">
    <property type="entry name" value="Phosphorylase Kinase, domain 1"/>
    <property type="match status" value="1"/>
</dbReference>
<dbReference type="GO" id="GO:0005524">
    <property type="term" value="F:ATP binding"/>
    <property type="evidence" value="ECO:0007669"/>
    <property type="project" value="UniProtKB-UniRule"/>
</dbReference>
<dbReference type="InterPro" id="IPR001245">
    <property type="entry name" value="Ser-Thr/Tyr_kinase_cat_dom"/>
</dbReference>
<dbReference type="Pfam" id="PF07714">
    <property type="entry name" value="PK_Tyr_Ser-Thr"/>
    <property type="match status" value="1"/>
</dbReference>
<organism evidence="18 19">
    <name type="scientific">Gossypium tomentosum</name>
    <name type="common">Hawaiian cotton</name>
    <name type="synonym">Gossypium sandvicense</name>
    <dbReference type="NCBI Taxonomy" id="34277"/>
    <lineage>
        <taxon>Eukaryota</taxon>
        <taxon>Viridiplantae</taxon>
        <taxon>Streptophyta</taxon>
        <taxon>Embryophyta</taxon>
        <taxon>Tracheophyta</taxon>
        <taxon>Spermatophyta</taxon>
        <taxon>Magnoliopsida</taxon>
        <taxon>eudicotyledons</taxon>
        <taxon>Gunneridae</taxon>
        <taxon>Pentapetalae</taxon>
        <taxon>rosids</taxon>
        <taxon>malvids</taxon>
        <taxon>Malvales</taxon>
        <taxon>Malvaceae</taxon>
        <taxon>Malvoideae</taxon>
        <taxon>Gossypium</taxon>
    </lineage>
</organism>
<dbReference type="EMBL" id="CM017621">
    <property type="protein sequence ID" value="TYH96714.1"/>
    <property type="molecule type" value="Genomic_DNA"/>
</dbReference>
<evidence type="ECO:0000256" key="5">
    <source>
        <dbReference type="ARBA" id="ARBA00022679"/>
    </source>
</evidence>
<evidence type="ECO:0000256" key="9">
    <source>
        <dbReference type="ARBA" id="ARBA00022840"/>
    </source>
</evidence>
<keyword evidence="9 14" id="KW-0067">ATP-binding</keyword>
<gene>
    <name evidence="18" type="ORF">ES332_A12G196500v1</name>
</gene>
<evidence type="ECO:0000256" key="12">
    <source>
        <dbReference type="ARBA" id="ARBA00047899"/>
    </source>
</evidence>
<proteinExistence type="predicted"/>
<dbReference type="InterPro" id="IPR047117">
    <property type="entry name" value="PERK1-13-like"/>
</dbReference>
<dbReference type="Proteomes" id="UP000322667">
    <property type="component" value="Chromosome A12"/>
</dbReference>
<keyword evidence="3" id="KW-1003">Cell membrane</keyword>
<evidence type="ECO:0000256" key="8">
    <source>
        <dbReference type="ARBA" id="ARBA00022777"/>
    </source>
</evidence>
<keyword evidence="10 16" id="KW-1133">Transmembrane helix</keyword>
<feature type="domain" description="Protein kinase" evidence="17">
    <location>
        <begin position="385"/>
        <end position="661"/>
    </location>
</feature>
<feature type="transmembrane region" description="Helical" evidence="16">
    <location>
        <begin position="277"/>
        <end position="304"/>
    </location>
</feature>
<dbReference type="SMART" id="SM00220">
    <property type="entry name" value="S_TKc"/>
    <property type="match status" value="1"/>
</dbReference>
<dbReference type="PANTHER" id="PTHR47982:SF45">
    <property type="entry name" value="NON-SPECIFIC SERINE_THREONINE PROTEIN KINASE"/>
    <property type="match status" value="1"/>
</dbReference>
<dbReference type="GO" id="GO:0004674">
    <property type="term" value="F:protein serine/threonine kinase activity"/>
    <property type="evidence" value="ECO:0007669"/>
    <property type="project" value="UniProtKB-KW"/>
</dbReference>
<comment type="subcellular location">
    <subcellularLocation>
        <location evidence="1">Cell membrane</location>
        <topology evidence="1">Single-pass membrane protein</topology>
    </subcellularLocation>
</comment>
<keyword evidence="19" id="KW-1185">Reference proteome</keyword>
<evidence type="ECO:0000256" key="7">
    <source>
        <dbReference type="ARBA" id="ARBA00022741"/>
    </source>
</evidence>
<evidence type="ECO:0000256" key="15">
    <source>
        <dbReference type="SAM" id="MobiDB-lite"/>
    </source>
</evidence>
<dbReference type="FunFam" id="3.30.200.20:FF:000212">
    <property type="entry name" value="Proline-rich receptor-like protein kinase PERK8"/>
    <property type="match status" value="1"/>
</dbReference>
<dbReference type="Gene3D" id="1.10.510.10">
    <property type="entry name" value="Transferase(Phosphotransferase) domain 1"/>
    <property type="match status" value="1"/>
</dbReference>
<evidence type="ECO:0000256" key="11">
    <source>
        <dbReference type="ARBA" id="ARBA00023136"/>
    </source>
</evidence>
<dbReference type="InterPro" id="IPR008271">
    <property type="entry name" value="Ser/Thr_kinase_AS"/>
</dbReference>
<dbReference type="PROSITE" id="PS00107">
    <property type="entry name" value="PROTEIN_KINASE_ATP"/>
    <property type="match status" value="1"/>
</dbReference>
<reference evidence="18 19" key="1">
    <citation type="submission" date="2019-07" db="EMBL/GenBank/DDBJ databases">
        <title>WGS assembly of Gossypium tomentosum.</title>
        <authorList>
            <person name="Chen Z.J."/>
            <person name="Sreedasyam A."/>
            <person name="Ando A."/>
            <person name="Song Q."/>
            <person name="De L."/>
            <person name="Hulse-Kemp A."/>
            <person name="Ding M."/>
            <person name="Ye W."/>
            <person name="Kirkbride R."/>
            <person name="Jenkins J."/>
            <person name="Plott C."/>
            <person name="Lovell J."/>
            <person name="Lin Y.-M."/>
            <person name="Vaughn R."/>
            <person name="Liu B."/>
            <person name="Li W."/>
            <person name="Simpson S."/>
            <person name="Scheffler B."/>
            <person name="Saski C."/>
            <person name="Grover C."/>
            <person name="Hu G."/>
            <person name="Conover J."/>
            <person name="Carlson J."/>
            <person name="Shu S."/>
            <person name="Boston L."/>
            <person name="Williams M."/>
            <person name="Peterson D."/>
            <person name="Mcgee K."/>
            <person name="Jones D."/>
            <person name="Wendel J."/>
            <person name="Stelly D."/>
            <person name="Grimwood J."/>
            <person name="Schmutz J."/>
        </authorList>
    </citation>
    <scope>NUCLEOTIDE SEQUENCE [LARGE SCALE GENOMIC DNA]</scope>
    <source>
        <strain evidence="18">7179.01</strain>
    </source>
</reference>
<feature type="region of interest" description="Disordered" evidence="15">
    <location>
        <begin position="315"/>
        <end position="361"/>
    </location>
</feature>
<dbReference type="CDD" id="cd14066">
    <property type="entry name" value="STKc_IRAK"/>
    <property type="match status" value="1"/>
</dbReference>
<dbReference type="EC" id="2.7.11.1" evidence="2"/>
<evidence type="ECO:0000256" key="10">
    <source>
        <dbReference type="ARBA" id="ARBA00022989"/>
    </source>
</evidence>
<feature type="compositionally biased region" description="Low complexity" evidence="15">
    <location>
        <begin position="203"/>
        <end position="216"/>
    </location>
</feature>
<evidence type="ECO:0000313" key="18">
    <source>
        <dbReference type="EMBL" id="TYH96714.1"/>
    </source>
</evidence>
<name>A0A5D2N028_GOSTO</name>
<evidence type="ECO:0000256" key="16">
    <source>
        <dbReference type="SAM" id="Phobius"/>
    </source>
</evidence>
<evidence type="ECO:0000256" key="6">
    <source>
        <dbReference type="ARBA" id="ARBA00022692"/>
    </source>
</evidence>
<dbReference type="InterPro" id="IPR017441">
    <property type="entry name" value="Protein_kinase_ATP_BS"/>
</dbReference>
<dbReference type="FunFam" id="1.10.510.10:FF:000173">
    <property type="entry name" value="proline-rich receptor-like protein kinase PERK8"/>
    <property type="match status" value="1"/>
</dbReference>
<dbReference type="InterPro" id="IPR011009">
    <property type="entry name" value="Kinase-like_dom_sf"/>
</dbReference>
<keyword evidence="6 16" id="KW-0812">Transmembrane</keyword>
<dbReference type="AlphaFoldDB" id="A0A5D2N028"/>
<comment type="catalytic activity">
    <reaction evidence="13">
        <text>L-seryl-[protein] + ATP = O-phospho-L-seryl-[protein] + ADP + H(+)</text>
        <dbReference type="Rhea" id="RHEA:17989"/>
        <dbReference type="Rhea" id="RHEA-COMP:9863"/>
        <dbReference type="Rhea" id="RHEA-COMP:11604"/>
        <dbReference type="ChEBI" id="CHEBI:15378"/>
        <dbReference type="ChEBI" id="CHEBI:29999"/>
        <dbReference type="ChEBI" id="CHEBI:30616"/>
        <dbReference type="ChEBI" id="CHEBI:83421"/>
        <dbReference type="ChEBI" id="CHEBI:456216"/>
        <dbReference type="EC" id="2.7.11.1"/>
    </reaction>
</comment>
<accession>A0A5D2N028</accession>
<feature type="binding site" evidence="14">
    <location>
        <position position="413"/>
    </location>
    <ligand>
        <name>ATP</name>
        <dbReference type="ChEBI" id="CHEBI:30616"/>
    </ligand>
</feature>
<keyword evidence="5" id="KW-0808">Transferase</keyword>
<feature type="compositionally biased region" description="Pro residues" evidence="15">
    <location>
        <begin position="9"/>
        <end position="202"/>
    </location>
</feature>
<evidence type="ECO:0000256" key="3">
    <source>
        <dbReference type="ARBA" id="ARBA00022475"/>
    </source>
</evidence>
<keyword evidence="8" id="KW-0418">Kinase</keyword>
<sequence>MATTSSPPQSSPPAPSPAFAISPPPSTPPPANAIPPPSQSQSPPPDVSTAPPPLTLSPPSPAESSPPPLQASPPPPPISPTSPPSTSTSPPPSPPPSSPPPSPPPSAPRPSPPPPQTPSLPQPTPSTQPPVPSQPPPAPPPRPPPPVSSPPPSSQPSPSTPPPSQPPLSTPPPSRSPPPNPPPPQSQTPPTEPPNSRPPPSSISPAPTSPSKRTPPSSQPTPSPSNSTPSSSPPPSISRLSPPPPPPQVLTPPTDNRTVNAPGPSAPESSDSGNDGIGVGGAVAIGVAVGIIVLSLIGLAVWCLRRQKKKKLTRVNGGYVMPSPLGTSPRSDSSPTKTHSSAPLIGSSSGSDFVHSPPMMPEPGGLGNSKTWFTYEELTIATNGFSDQNLLGEGGFGAVYKGCLPDGREVAVKQLKIGGGQGEREFKAEVAIISRIHHRHLVSLVGYCISENRRLLIYDYVPNNTLYFHLHGEGMPVLDWATRLKIAAGAARGIAYLHEDCHPRIIHRDIKSSNILLDNNFEAQVSDFGLAKLALDANTHVTTRVMGTFGYMAPEYASSGKLTEKSDVFSFGVVLLELITGRKPVDASQPLGDESLVEWARPLLSHALDSEEFGCLADPKLGGNYVESEMFRMIEAATACVRHSAAKRPRMGQIVRAFESLATSDLSNGMKVGESEVFNSAQQSEEIRWFRRMAFGSQNYSTDYFSENSISRGS</sequence>
<keyword evidence="7 14" id="KW-0547">Nucleotide-binding</keyword>
<feature type="region of interest" description="Disordered" evidence="15">
    <location>
        <begin position="1"/>
        <end position="274"/>
    </location>
</feature>
<comment type="catalytic activity">
    <reaction evidence="12">
        <text>L-threonyl-[protein] + ATP = O-phospho-L-threonyl-[protein] + ADP + H(+)</text>
        <dbReference type="Rhea" id="RHEA:46608"/>
        <dbReference type="Rhea" id="RHEA-COMP:11060"/>
        <dbReference type="Rhea" id="RHEA-COMP:11605"/>
        <dbReference type="ChEBI" id="CHEBI:15378"/>
        <dbReference type="ChEBI" id="CHEBI:30013"/>
        <dbReference type="ChEBI" id="CHEBI:30616"/>
        <dbReference type="ChEBI" id="CHEBI:61977"/>
        <dbReference type="ChEBI" id="CHEBI:456216"/>
        <dbReference type="EC" id="2.7.11.1"/>
    </reaction>
</comment>
<evidence type="ECO:0000256" key="2">
    <source>
        <dbReference type="ARBA" id="ARBA00012513"/>
    </source>
</evidence>
<feature type="compositionally biased region" description="Polar residues" evidence="15">
    <location>
        <begin position="325"/>
        <end position="341"/>
    </location>
</feature>
<keyword evidence="4" id="KW-0723">Serine/threonine-protein kinase</keyword>
<feature type="compositionally biased region" description="Pro residues" evidence="15">
    <location>
        <begin position="231"/>
        <end position="250"/>
    </location>
</feature>
<dbReference type="GO" id="GO:0005886">
    <property type="term" value="C:plasma membrane"/>
    <property type="evidence" value="ECO:0007669"/>
    <property type="project" value="UniProtKB-SubCell"/>
</dbReference>
<dbReference type="PANTHER" id="PTHR47982">
    <property type="entry name" value="PROLINE-RICH RECEPTOR-LIKE PROTEIN KINASE PERK4"/>
    <property type="match status" value="1"/>
</dbReference>
<dbReference type="PROSITE" id="PS00108">
    <property type="entry name" value="PROTEIN_KINASE_ST"/>
    <property type="match status" value="1"/>
</dbReference>
<dbReference type="SUPFAM" id="SSF56112">
    <property type="entry name" value="Protein kinase-like (PK-like)"/>
    <property type="match status" value="1"/>
</dbReference>
<evidence type="ECO:0000259" key="17">
    <source>
        <dbReference type="PROSITE" id="PS50011"/>
    </source>
</evidence>
<protein>
    <recommendedName>
        <fullName evidence="2">non-specific serine/threonine protein kinase</fullName>
        <ecNumber evidence="2">2.7.11.1</ecNumber>
    </recommendedName>
</protein>
<keyword evidence="11 16" id="KW-0472">Membrane</keyword>
<dbReference type="PROSITE" id="PS50011">
    <property type="entry name" value="PROTEIN_KINASE_DOM"/>
    <property type="match status" value="1"/>
</dbReference>
<dbReference type="InterPro" id="IPR000719">
    <property type="entry name" value="Prot_kinase_dom"/>
</dbReference>
<evidence type="ECO:0000256" key="13">
    <source>
        <dbReference type="ARBA" id="ARBA00048679"/>
    </source>
</evidence>
<evidence type="ECO:0000256" key="4">
    <source>
        <dbReference type="ARBA" id="ARBA00022527"/>
    </source>
</evidence>
<evidence type="ECO:0000256" key="14">
    <source>
        <dbReference type="PROSITE-ProRule" id="PRU10141"/>
    </source>
</evidence>